<name>A0A3M8B658_9BACL</name>
<dbReference type="Pfam" id="PF13401">
    <property type="entry name" value="AAA_22"/>
    <property type="match status" value="1"/>
</dbReference>
<gene>
    <name evidence="2" type="ORF">EDM57_06860</name>
</gene>
<dbReference type="GO" id="GO:0005524">
    <property type="term" value="F:ATP binding"/>
    <property type="evidence" value="ECO:0007669"/>
    <property type="project" value="UniProtKB-KW"/>
</dbReference>
<evidence type="ECO:0000259" key="1">
    <source>
        <dbReference type="Pfam" id="PF13401"/>
    </source>
</evidence>
<keyword evidence="3" id="KW-1185">Reference proteome</keyword>
<feature type="domain" description="ORC1/DEAH AAA+ ATPase" evidence="1">
    <location>
        <begin position="1206"/>
        <end position="1339"/>
    </location>
</feature>
<dbReference type="SUPFAM" id="SSF52540">
    <property type="entry name" value="P-loop containing nucleoside triphosphate hydrolases"/>
    <property type="match status" value="1"/>
</dbReference>
<protein>
    <submittedName>
        <fullName evidence="2">ATP-binding protein</fullName>
    </submittedName>
</protein>
<evidence type="ECO:0000313" key="3">
    <source>
        <dbReference type="Proteomes" id="UP000268829"/>
    </source>
</evidence>
<dbReference type="EMBL" id="RHHS01000017">
    <property type="protein sequence ID" value="RNB58752.1"/>
    <property type="molecule type" value="Genomic_DNA"/>
</dbReference>
<keyword evidence="2" id="KW-0547">Nucleotide-binding</keyword>
<dbReference type="GO" id="GO:0016887">
    <property type="term" value="F:ATP hydrolysis activity"/>
    <property type="evidence" value="ECO:0007669"/>
    <property type="project" value="InterPro"/>
</dbReference>
<sequence>MSSLEQATTAPPFNDAFAKAQESLFDFTTVKYDCIYKKKNINNFSSNKFEGDLKQASVIPRLPALIMCCLYNDRVVADSQLETIWANPMRESGRTSGNPDEIVRNTIKKLVQKGYVTEHVVELAEKSEVFYTLSMYGAVAFQKDSSRRLLQTLSQKKLFAETEEARQMFGSDRGVAVADFFRVQHINVALQALSKHVPEQLTATQVIMQPFPHREVADKKTRSRYLLIPGILDAKDPQTDLALVIEMANNKNNCIPLVVVDSMRGGTYWVEWLSSTERQAYYLCIENLLPIIGGKEGSDQLSVLFQLSETNTGSSCAKQPLTEPAATQEVSAPQDQLEIRTIDPVFQDEVVETGPTQRSDQQKSESSALVSADDLNEVVESALSRLAEGNWAEGMLLLHTVAGFSKDVEVLRDKISFILNDPLCREEDWHTLADMPITLPYGEFEMLDDSVKAAMWLKIFFDPKDPNDYRLKNRWKQISNDISSDVLETFPSIKKLIGHFWTFIDRNNIGIKYCVSSDVRDQLDVQLAIKQVEKHIEETIETVFPRNTMSKINHPKIKEMVVELYGNSGLMTRYLQNAPGMRLAELREVCQLFTETDLSVDSVGPDLQPTDAKLEQFLDKYWVGMSNWVSNDKSTMLTGAFRNRMRNWLREATDPLLRYYACRCAETSMSGSTYISPEMASKARQESQQLVFEAMKQLEEQSILLDKVSHGLLHSTIRDLQAAFEESDDEREQHFYESLLLSGEIELDSDYLPIMDEEWLPSIQPVAGYTLRERLLRHHSKKFQTWEEAADHALRNYDMGMYDLIAKRSGERLSDTTVSETRRKAPQQLMKYNDDFRAEVELAQNYGQMASNDEMYGYIKLAEAAKKHAEKTLNVGFFKRLLVHCRAQIVRGSDTRMEATRSRLDALKEDTLLSADRDDLASDEEVLRQWPILDKIERALERRNMTVAEDYIQLAASGRKDTPSLQMFDSDLYKVFLERYQGLFQACNAHKRDDLYRVYNQSVRSQLFPNQNNRNTASAEKLIRQWYKLQPQQISEFMEQLLFHKVEKVVKERENEFYVFPAARDAQLGQYPHPFKEFGTEAVRKGVRVLAMAGVRTADNLLDEVTQRGSGNGAATIVVLDYALPLADRKLLAKSIKLRSIPEIIVVIDRVMALFLAGYSQTDRADAFLRIALPSSKIQPYIPVGGIPPEMFIGRTDELEKIRSMNGPVFVYGGRQLGKTALLREAKNREHDPEKGRYAVFVDLREKNTDTTLRIMSEELVIEKVLTQPCNTWDELRIALRTRLLDKDRPIHKLMLLLDEADAFLASCESCQNKPLEILKELKDTFNGQFKFVLAGLRDVVRFNKRLLGGNSVLAHLGHITIRPLEYLDARDLLLRPLHYLGFRIEENGEDIISLILAKTNYYPGLIHFYCQKLIEAITDSYRNGNYNENANPPYLLDEKHIKTLLGQRELLTEIENKFRITLQLDTDNLYDILAKAIAYRYYVVGIGQSSSAQDIIEVCKEFNINKIVNLSEDSVKALLEEMDELNIIRRETRGSDHYVFNRYSFFQMLGSSEDELFYQLYELGEN</sequence>
<dbReference type="Gene3D" id="3.40.50.300">
    <property type="entry name" value="P-loop containing nucleotide triphosphate hydrolases"/>
    <property type="match status" value="1"/>
</dbReference>
<dbReference type="OrthoDB" id="6951663at2"/>
<dbReference type="InterPro" id="IPR049945">
    <property type="entry name" value="AAA_22"/>
</dbReference>
<keyword evidence="2" id="KW-0067">ATP-binding</keyword>
<evidence type="ECO:0000313" key="2">
    <source>
        <dbReference type="EMBL" id="RNB58752.1"/>
    </source>
</evidence>
<dbReference type="Proteomes" id="UP000268829">
    <property type="component" value="Unassembled WGS sequence"/>
</dbReference>
<accession>A0A3M8B658</accession>
<reference evidence="2 3" key="1">
    <citation type="submission" date="2018-10" db="EMBL/GenBank/DDBJ databases">
        <title>Phylogenomics of Brevibacillus.</title>
        <authorList>
            <person name="Dunlap C."/>
        </authorList>
    </citation>
    <scope>NUCLEOTIDE SEQUENCE [LARGE SCALE GENOMIC DNA]</scope>
    <source>
        <strain evidence="2 3">DSM 100115</strain>
    </source>
</reference>
<organism evidence="2 3">
    <name type="scientific">Brevibacillus gelatini</name>
    <dbReference type="NCBI Taxonomy" id="1655277"/>
    <lineage>
        <taxon>Bacteria</taxon>
        <taxon>Bacillati</taxon>
        <taxon>Bacillota</taxon>
        <taxon>Bacilli</taxon>
        <taxon>Bacillales</taxon>
        <taxon>Paenibacillaceae</taxon>
        <taxon>Brevibacillus</taxon>
    </lineage>
</organism>
<dbReference type="InterPro" id="IPR027417">
    <property type="entry name" value="P-loop_NTPase"/>
</dbReference>
<proteinExistence type="predicted"/>
<comment type="caution">
    <text evidence="2">The sequence shown here is derived from an EMBL/GenBank/DDBJ whole genome shotgun (WGS) entry which is preliminary data.</text>
</comment>